<evidence type="ECO:0000256" key="1">
    <source>
        <dbReference type="ARBA" id="ARBA00023054"/>
    </source>
</evidence>
<keyword evidence="1 2" id="KW-0175">Coiled coil</keyword>
<dbReference type="InterPro" id="IPR002083">
    <property type="entry name" value="MATH/TRAF_dom"/>
</dbReference>
<evidence type="ECO:0000256" key="2">
    <source>
        <dbReference type="SAM" id="Coils"/>
    </source>
</evidence>
<feature type="coiled-coil region" evidence="2">
    <location>
        <begin position="246"/>
        <end position="273"/>
    </location>
</feature>
<dbReference type="SMART" id="SM00061">
    <property type="entry name" value="MATH"/>
    <property type="match status" value="1"/>
</dbReference>
<dbReference type="SUPFAM" id="SSF49599">
    <property type="entry name" value="TRAF domain-like"/>
    <property type="match status" value="1"/>
</dbReference>
<gene>
    <name evidence="4" type="ORF">ANE_LOCUS16595</name>
</gene>
<dbReference type="InterPro" id="IPR050804">
    <property type="entry name" value="MCC"/>
</dbReference>
<evidence type="ECO:0000313" key="4">
    <source>
        <dbReference type="EMBL" id="VVB06151.1"/>
    </source>
</evidence>
<dbReference type="CDD" id="cd00121">
    <property type="entry name" value="MATH"/>
    <property type="match status" value="1"/>
</dbReference>
<name>A0A565BXS8_9BRAS</name>
<dbReference type="AlphaFoldDB" id="A0A565BXS8"/>
<dbReference type="OrthoDB" id="1086155at2759"/>
<dbReference type="InterPro" id="IPR008974">
    <property type="entry name" value="TRAF-like"/>
</dbReference>
<dbReference type="EMBL" id="CABITT030000005">
    <property type="protein sequence ID" value="VVB06151.1"/>
    <property type="molecule type" value="Genomic_DNA"/>
</dbReference>
<dbReference type="Proteomes" id="UP000489600">
    <property type="component" value="Unassembled WGS sequence"/>
</dbReference>
<evidence type="ECO:0000313" key="5">
    <source>
        <dbReference type="Proteomes" id="UP000489600"/>
    </source>
</evidence>
<comment type="caution">
    <text evidence="4">The sequence shown here is derived from an EMBL/GenBank/DDBJ whole genome shotgun (WGS) entry which is preliminary data.</text>
</comment>
<reference evidence="4" key="1">
    <citation type="submission" date="2019-07" db="EMBL/GenBank/DDBJ databases">
        <authorList>
            <person name="Dittberner H."/>
        </authorList>
    </citation>
    <scope>NUCLEOTIDE SEQUENCE [LARGE SCALE GENOMIC DNA]</scope>
</reference>
<dbReference type="Pfam" id="PF22486">
    <property type="entry name" value="MATH_2"/>
    <property type="match status" value="1"/>
</dbReference>
<dbReference type="Gene3D" id="2.60.210.10">
    <property type="entry name" value="Apoptosis, Tumor Necrosis Factor Receptor Associated Protein 2, Chain A"/>
    <property type="match status" value="1"/>
</dbReference>
<evidence type="ECO:0000259" key="3">
    <source>
        <dbReference type="PROSITE" id="PS50144"/>
    </source>
</evidence>
<sequence length="275" mass="31488">MGNDEAFTWVIKNFSSLQSEKIYSDPFVIGGCRWRLLAYPKGFKKDNNLSLYMVVVDYKSLPSGWRRHAKVSFTIVNQRPGENSELKETSHWYHDKVLAWGFHEMLPLTELKAKDSGFLVNGHLKIVAPVNVLEVIGKLDVSEESEEATQPLKKIKLEDDSAVSSDLLNKTQKLNEINGYTLLPSQINFLKRLFVNHRDVASELLKKNPHVRTGYMNVLLSLTHKLCRSPQELSNDDLTDVRAASLQEMEKELKTLKQKCLDLETQMDKKKSEIL</sequence>
<dbReference type="PANTHER" id="PTHR46236">
    <property type="entry name" value="TRAF-LIKE SUPERFAMILY PROTEIN"/>
    <property type="match status" value="1"/>
</dbReference>
<keyword evidence="5" id="KW-1185">Reference proteome</keyword>
<feature type="domain" description="MATH" evidence="3">
    <location>
        <begin position="4"/>
        <end position="130"/>
    </location>
</feature>
<accession>A0A565BXS8</accession>
<organism evidence="4 5">
    <name type="scientific">Arabis nemorensis</name>
    <dbReference type="NCBI Taxonomy" id="586526"/>
    <lineage>
        <taxon>Eukaryota</taxon>
        <taxon>Viridiplantae</taxon>
        <taxon>Streptophyta</taxon>
        <taxon>Embryophyta</taxon>
        <taxon>Tracheophyta</taxon>
        <taxon>Spermatophyta</taxon>
        <taxon>Magnoliopsida</taxon>
        <taxon>eudicotyledons</taxon>
        <taxon>Gunneridae</taxon>
        <taxon>Pentapetalae</taxon>
        <taxon>rosids</taxon>
        <taxon>malvids</taxon>
        <taxon>Brassicales</taxon>
        <taxon>Brassicaceae</taxon>
        <taxon>Arabideae</taxon>
        <taxon>Arabis</taxon>
    </lineage>
</organism>
<dbReference type="PROSITE" id="PS50144">
    <property type="entry name" value="MATH"/>
    <property type="match status" value="1"/>
</dbReference>
<dbReference type="PANTHER" id="PTHR46236:SF35">
    <property type="entry name" value="MATH DOMAIN-CONTAINING PROTEIN"/>
    <property type="match status" value="1"/>
</dbReference>
<proteinExistence type="predicted"/>
<protein>
    <recommendedName>
        <fullName evidence="3">MATH domain-containing protein</fullName>
    </recommendedName>
</protein>